<evidence type="ECO:0000313" key="1">
    <source>
        <dbReference type="EMBL" id="GEU55588.1"/>
    </source>
</evidence>
<accession>A0A6L2L1L7</accession>
<dbReference type="EMBL" id="BKCJ010003521">
    <property type="protein sequence ID" value="GEU55588.1"/>
    <property type="molecule type" value="Genomic_DNA"/>
</dbReference>
<sequence>ARISPRSRSKRAGGNNGLMKAVRSSSHVLLVPSLSSSSQVFASSVSDRGNIIRIDFGSSIELVSFDESQVVTFNSKFVCGFRNGDCGTKSRSDNTVGSPHGFVIHGIEVLKGNEKVLKVIDIENWRIDNSRILRRSVSLFEWNSSVSLTKSSI</sequence>
<organism evidence="1">
    <name type="scientific">Tanacetum cinerariifolium</name>
    <name type="common">Dalmatian daisy</name>
    <name type="synonym">Chrysanthemum cinerariifolium</name>
    <dbReference type="NCBI Taxonomy" id="118510"/>
    <lineage>
        <taxon>Eukaryota</taxon>
        <taxon>Viridiplantae</taxon>
        <taxon>Streptophyta</taxon>
        <taxon>Embryophyta</taxon>
        <taxon>Tracheophyta</taxon>
        <taxon>Spermatophyta</taxon>
        <taxon>Magnoliopsida</taxon>
        <taxon>eudicotyledons</taxon>
        <taxon>Gunneridae</taxon>
        <taxon>Pentapetalae</taxon>
        <taxon>asterids</taxon>
        <taxon>campanulids</taxon>
        <taxon>Asterales</taxon>
        <taxon>Asteraceae</taxon>
        <taxon>Asteroideae</taxon>
        <taxon>Anthemideae</taxon>
        <taxon>Anthemidinae</taxon>
        <taxon>Tanacetum</taxon>
    </lineage>
</organism>
<proteinExistence type="predicted"/>
<comment type="caution">
    <text evidence="1">The sequence shown here is derived from an EMBL/GenBank/DDBJ whole genome shotgun (WGS) entry which is preliminary data.</text>
</comment>
<gene>
    <name evidence="1" type="ORF">Tci_027566</name>
</gene>
<protein>
    <submittedName>
        <fullName evidence="1">Uncharacterized protein</fullName>
    </submittedName>
</protein>
<name>A0A6L2L1L7_TANCI</name>
<reference evidence="1" key="1">
    <citation type="journal article" date="2019" name="Sci. Rep.">
        <title>Draft genome of Tanacetum cinerariifolium, the natural source of mosquito coil.</title>
        <authorList>
            <person name="Yamashiro T."/>
            <person name="Shiraishi A."/>
            <person name="Satake H."/>
            <person name="Nakayama K."/>
        </authorList>
    </citation>
    <scope>NUCLEOTIDE SEQUENCE</scope>
</reference>
<feature type="non-terminal residue" evidence="1">
    <location>
        <position position="1"/>
    </location>
</feature>
<dbReference type="AlphaFoldDB" id="A0A6L2L1L7"/>